<feature type="binding site" description="in other chain" evidence="15">
    <location>
        <position position="335"/>
    </location>
    <ligand>
        <name>K(+)</name>
        <dbReference type="ChEBI" id="CHEBI:29103"/>
        <note>ligand shared between two tetrameric partners</note>
    </ligand>
</feature>
<keyword evidence="7 15" id="KW-0658">Purine biosynthesis</keyword>
<keyword evidence="5 15" id="KW-0479">Metal-binding</keyword>
<dbReference type="CDD" id="cd00381">
    <property type="entry name" value="IMPDH"/>
    <property type="match status" value="1"/>
</dbReference>
<dbReference type="SMART" id="SM00175">
    <property type="entry name" value="RAB"/>
    <property type="match status" value="1"/>
</dbReference>
<dbReference type="PROSITE" id="PS51419">
    <property type="entry name" value="RAB"/>
    <property type="match status" value="1"/>
</dbReference>
<reference evidence="19" key="2">
    <citation type="submission" date="2021-01" db="EMBL/GenBank/DDBJ databases">
        <authorList>
            <person name="Schikora-Tamarit M.A."/>
        </authorList>
    </citation>
    <scope>NUCLEOTIDE SEQUENCE</scope>
    <source>
        <strain evidence="19">NCAIM Y.01608</strain>
    </source>
</reference>
<keyword evidence="8 15" id="KW-0630">Potassium</keyword>
<evidence type="ECO:0000256" key="8">
    <source>
        <dbReference type="ARBA" id="ARBA00022958"/>
    </source>
</evidence>
<dbReference type="SMART" id="SM01240">
    <property type="entry name" value="IMPDH"/>
    <property type="match status" value="1"/>
</dbReference>
<dbReference type="PANTHER" id="PTHR11911:SF111">
    <property type="entry name" value="INOSINE-5'-MONOPHOSPHATE DEHYDROGENASE"/>
    <property type="match status" value="1"/>
</dbReference>
<evidence type="ECO:0000313" key="19">
    <source>
        <dbReference type="EMBL" id="KAH3670175.1"/>
    </source>
</evidence>
<keyword evidence="6 15" id="KW-0332">GMP biosynthesis</keyword>
<feature type="binding site" evidence="15">
    <location>
        <position position="449"/>
    </location>
    <ligand>
        <name>IMP</name>
        <dbReference type="ChEBI" id="CHEBI:58053"/>
    </ligand>
</feature>
<evidence type="ECO:0000256" key="11">
    <source>
        <dbReference type="ARBA" id="ARBA00023122"/>
    </source>
</evidence>
<keyword evidence="9 15" id="KW-0560">Oxidoreductase</keyword>
<evidence type="ECO:0000256" key="4">
    <source>
        <dbReference type="ARBA" id="ARBA00022490"/>
    </source>
</evidence>
<dbReference type="InterPro" id="IPR001093">
    <property type="entry name" value="IMP_DH_GMPRt"/>
</dbReference>
<dbReference type="NCBIfam" id="TIGR01302">
    <property type="entry name" value="IMP_dehydrog"/>
    <property type="match status" value="1"/>
</dbReference>
<keyword evidence="10 15" id="KW-0520">NAD</keyword>
<feature type="binding site" evidence="15">
    <location>
        <begin position="278"/>
        <end position="280"/>
    </location>
    <ligand>
        <name>NAD(+)</name>
        <dbReference type="ChEBI" id="CHEBI:57540"/>
    </ligand>
</feature>
<dbReference type="InterPro" id="IPR027417">
    <property type="entry name" value="P-loop_NTPase"/>
</dbReference>
<dbReference type="InterPro" id="IPR005225">
    <property type="entry name" value="Small_GTP-bd"/>
</dbReference>
<dbReference type="CDD" id="cd04601">
    <property type="entry name" value="CBS_pair_IMPDH"/>
    <property type="match status" value="1"/>
</dbReference>
<dbReference type="InterPro" id="IPR017231">
    <property type="entry name" value="Small_GTPase_Tem1/Spg1"/>
</dbReference>
<evidence type="ECO:0000256" key="10">
    <source>
        <dbReference type="ARBA" id="ARBA00023027"/>
    </source>
</evidence>
<evidence type="ECO:0000256" key="2">
    <source>
        <dbReference type="ARBA" id="ARBA00004496"/>
    </source>
</evidence>
<dbReference type="GO" id="GO:0005525">
    <property type="term" value="F:GTP binding"/>
    <property type="evidence" value="ECO:0007669"/>
    <property type="project" value="InterPro"/>
</dbReference>
<comment type="subcellular location">
    <subcellularLocation>
        <location evidence="2 15">Cytoplasm</location>
    </subcellularLocation>
</comment>
<dbReference type="GO" id="GO:0005737">
    <property type="term" value="C:cytoplasm"/>
    <property type="evidence" value="ECO:0007669"/>
    <property type="project" value="UniProtKB-SubCell"/>
</dbReference>
<evidence type="ECO:0000256" key="9">
    <source>
        <dbReference type="ARBA" id="ARBA00023002"/>
    </source>
</evidence>
<dbReference type="PROSITE" id="PS51371">
    <property type="entry name" value="CBS"/>
    <property type="match status" value="2"/>
</dbReference>
<sequence>MAQTLDCSKAVEYLSTYSEKDGLSVHDLMDNKLHGGLTYNDFLILPGKIDFPAKDVDLETKLTKKITLKTPFVSSPMDTVTESNMAIHMALLGGIGIIHHNCTAEEQAEMVRKVKKYENGFINDPVAISPSTTVETVKAMGQQFGFTSFPVTETGKVGGKLVGIITSRDVQFHENDASPVSEIMTTDLITAKAGISLAEGNDILRKSKKGKLPIVDSEGNLVSMLSRTDLQKNQDYPHASKSFQSKQLLCGAAIGTLDSDKQRLAKLVDAGLDVVVLDSSQGNSVFQLNMIKWIKQTFPDLQVIAGNVVTREQAAQLIEAGADGLRIGMGSGSICITQEVMACGRPQGTAVYKVTQFANQFGVPCIADGGVSNIGHITKALALGASCVMMGSMLAGTSESPGEYFYRDGKRLKTYRGMGSIDAMQQTATNANASTSRYFSEGDKVLVAQGVSGSVLDKGSVTKFVPYLYNGLQHSCQDIGVKSIVALREETIKGNVRFEIRTASAQMEGGVHGLTLAVQSKQVTEVKLWLLEQLDLSDVNVLQWEDGLGALLNLSADGLWDQLAGQLSQGGVRDLSGHDLHHLLSHFSQLGGLSVSGLLDLVGLSLGESNAENSQNIVIGGLDSDAGLHKGLPFSNKGSQLVGGEVHAVEVGEQVLTLDLVNSQLDLLVRVVFGTLQVSKTNLNNSALETVSSVLQTGTLVDQSLADVSVFEGGWGLDVVGKTSLMVKYVENCFDEVYTQTLGVNYMERSINIKTTEITFSIWDLGGEAEFTNMLPLVASDAVAVLFMFDLTRKSTLSSVKDWYRQTRGFNRTAIPFLVGTKYDLFVDLSDADQEEITRHAQKFARAMNAPLIFCSTSASINIQKIFKIVISKAFDLKLKIPEIQNVGEPILIYNERSDRADRRVSSREEMRGH</sequence>
<dbReference type="EMBL" id="JAEUBD010000983">
    <property type="protein sequence ID" value="KAH3670175.1"/>
    <property type="molecule type" value="Genomic_DNA"/>
</dbReference>
<dbReference type="InterPro" id="IPR015875">
    <property type="entry name" value="IMP_DH/GMP_Rdtase_CS"/>
</dbReference>
<evidence type="ECO:0000256" key="7">
    <source>
        <dbReference type="ARBA" id="ARBA00022755"/>
    </source>
</evidence>
<evidence type="ECO:0000256" key="16">
    <source>
        <dbReference type="PROSITE-ProRule" id="PRU00703"/>
    </source>
</evidence>
<dbReference type="SUPFAM" id="SSF51412">
    <property type="entry name" value="Inosine monophosphate dehydrogenase (IMPDH)"/>
    <property type="match status" value="1"/>
</dbReference>
<proteinExistence type="inferred from homology"/>
<comment type="activity regulation">
    <text evidence="15">Mycophenolic acid (MPA) is a non-competitive inhibitor that prevents formation of the closed enzyme conformation by binding to the same site as the amobile flap. In contrast, mizoribine monophosphate (MZP) is a competitive inhibitor that induces the closed conformation. MPA is a potent inhibitor of mammalian IMPDHs but a poor inhibitor of the bacterial enzymes. MZP is a more potent inhibitor of bacterial IMPDH.</text>
</comment>
<evidence type="ECO:0000256" key="14">
    <source>
        <dbReference type="ARBA" id="ARBA00062187"/>
    </source>
</evidence>
<dbReference type="PRINTS" id="PR00449">
    <property type="entry name" value="RASTRNSFRMNG"/>
</dbReference>
<dbReference type="FunFam" id="3.20.20.70:FF:000007">
    <property type="entry name" value="Chromosome 19 SCAF14664, whole genome shotgun sequence"/>
    <property type="match status" value="1"/>
</dbReference>
<dbReference type="GO" id="GO:0003938">
    <property type="term" value="F:IMP dehydrogenase activity"/>
    <property type="evidence" value="ECO:0007669"/>
    <property type="project" value="UniProtKB-UniRule"/>
</dbReference>
<evidence type="ECO:0000256" key="17">
    <source>
        <dbReference type="RuleBase" id="RU003928"/>
    </source>
</evidence>
<protein>
    <recommendedName>
        <fullName evidence="15 17">Inosine-5'-monophosphate dehydrogenase</fullName>
        <shortName evidence="15">IMP dehydrogenase</shortName>
        <shortName evidence="15">IMPD</shortName>
        <shortName evidence="15">IMPDH</shortName>
        <ecNumber evidence="15 17">1.1.1.205</ecNumber>
    </recommendedName>
</protein>
<dbReference type="InterPro" id="IPR005990">
    <property type="entry name" value="IMP_DH"/>
</dbReference>
<comment type="similarity">
    <text evidence="3 15">Belongs to the IMPDH/GMPR family.</text>
</comment>
<dbReference type="SUPFAM" id="SSF52540">
    <property type="entry name" value="P-loop containing nucleoside triphosphate hydrolases"/>
    <property type="match status" value="1"/>
</dbReference>
<feature type="binding site" description="in other chain" evidence="15">
    <location>
        <position position="332"/>
    </location>
    <ligand>
        <name>K(+)</name>
        <dbReference type="ChEBI" id="CHEBI:29103"/>
        <note>ligand shared between two tetrameric partners</note>
    </ligand>
</feature>
<comment type="cofactor">
    <cofactor evidence="1 15">
        <name>K(+)</name>
        <dbReference type="ChEBI" id="CHEBI:29103"/>
    </cofactor>
</comment>
<dbReference type="Pfam" id="PF00478">
    <property type="entry name" value="IMPDH"/>
    <property type="match status" value="1"/>
</dbReference>
<evidence type="ECO:0000256" key="15">
    <source>
        <dbReference type="HAMAP-Rule" id="MF_03156"/>
    </source>
</evidence>
<dbReference type="InterPro" id="IPR046342">
    <property type="entry name" value="CBS_dom_sf"/>
</dbReference>
<dbReference type="GO" id="GO:0046872">
    <property type="term" value="F:metal ion binding"/>
    <property type="evidence" value="ECO:0007669"/>
    <property type="project" value="UniProtKB-UniRule"/>
</dbReference>
<dbReference type="SMART" id="SM00116">
    <property type="entry name" value="CBS"/>
    <property type="match status" value="2"/>
</dbReference>
<feature type="active site" description="Thioimidate intermediate" evidence="15">
    <location>
        <position position="335"/>
    </location>
</feature>
<evidence type="ECO:0000256" key="5">
    <source>
        <dbReference type="ARBA" id="ARBA00022723"/>
    </source>
</evidence>
<dbReference type="Pfam" id="PF00071">
    <property type="entry name" value="Ras"/>
    <property type="match status" value="1"/>
</dbReference>
<comment type="function">
    <text evidence="13 15">Catalyzes the conversion of inosine 5'-phosphate (IMP) to xanthosine 5'-phosphate (XMP), the first committed and rate-limiting step in the de novo synthesis of guanine nucleotides, and therefore plays an important role in the regulation of cell growth.</text>
</comment>
<feature type="domain" description="CBS" evidence="18">
    <location>
        <begin position="184"/>
        <end position="240"/>
    </location>
</feature>
<dbReference type="HAMAP" id="MF_01964">
    <property type="entry name" value="IMPDH"/>
    <property type="match status" value="1"/>
</dbReference>
<feature type="binding site" evidence="15">
    <location>
        <begin position="415"/>
        <end position="419"/>
    </location>
    <ligand>
        <name>IMP</name>
        <dbReference type="ChEBI" id="CHEBI:58053"/>
    </ligand>
</feature>
<feature type="binding site" description="in other chain" evidence="15">
    <location>
        <position position="330"/>
    </location>
    <ligand>
        <name>K(+)</name>
        <dbReference type="ChEBI" id="CHEBI:29103"/>
        <note>ligand shared between two tetrameric partners</note>
    </ligand>
</feature>
<reference evidence="19" key="1">
    <citation type="journal article" date="2021" name="Open Biol.">
        <title>Shared evolutionary footprints suggest mitochondrial oxidative damage underlies multiple complex I losses in fungi.</title>
        <authorList>
            <person name="Schikora-Tamarit M.A."/>
            <person name="Marcet-Houben M."/>
            <person name="Nosek J."/>
            <person name="Gabaldon T."/>
        </authorList>
    </citation>
    <scope>NUCLEOTIDE SEQUENCE</scope>
    <source>
        <strain evidence="19">NCAIM Y.01608</strain>
    </source>
</reference>
<gene>
    <name evidence="19" type="ORF">OGATHE_002988</name>
</gene>
<dbReference type="PANTHER" id="PTHR11911">
    <property type="entry name" value="INOSINE-5-MONOPHOSPHATE DEHYDROGENASE RELATED"/>
    <property type="match status" value="1"/>
</dbReference>
<dbReference type="PROSITE" id="PS00487">
    <property type="entry name" value="IMP_DH_GMP_RED"/>
    <property type="match status" value="1"/>
</dbReference>
<evidence type="ECO:0000313" key="20">
    <source>
        <dbReference type="Proteomes" id="UP000788993"/>
    </source>
</evidence>
<evidence type="ECO:0000259" key="18">
    <source>
        <dbReference type="PROSITE" id="PS51371"/>
    </source>
</evidence>
<organism evidence="19 20">
    <name type="scientific">Ogataea polymorpha</name>
    <dbReference type="NCBI Taxonomy" id="460523"/>
    <lineage>
        <taxon>Eukaryota</taxon>
        <taxon>Fungi</taxon>
        <taxon>Dikarya</taxon>
        <taxon>Ascomycota</taxon>
        <taxon>Saccharomycotina</taxon>
        <taxon>Pichiomycetes</taxon>
        <taxon>Pichiales</taxon>
        <taxon>Pichiaceae</taxon>
        <taxon>Ogataea</taxon>
    </lineage>
</organism>
<feature type="binding site" evidence="15">
    <location>
        <begin position="328"/>
        <end position="330"/>
    </location>
    <ligand>
        <name>NAD(+)</name>
        <dbReference type="ChEBI" id="CHEBI:57540"/>
    </ligand>
</feature>
<evidence type="ECO:0000256" key="6">
    <source>
        <dbReference type="ARBA" id="ARBA00022749"/>
    </source>
</evidence>
<feature type="active site" description="Proton acceptor" evidence="15">
    <location>
        <position position="437"/>
    </location>
</feature>
<dbReference type="EC" id="1.1.1.205" evidence="15 17"/>
<feature type="domain" description="CBS" evidence="18">
    <location>
        <begin position="121"/>
        <end position="180"/>
    </location>
</feature>
<comment type="caution">
    <text evidence="15">Lacks conserved residue(s) required for the propagation of feature annotation.</text>
</comment>
<dbReference type="SUPFAM" id="SSF54631">
    <property type="entry name" value="CBS-domain pair"/>
    <property type="match status" value="1"/>
</dbReference>
<evidence type="ECO:0000256" key="3">
    <source>
        <dbReference type="ARBA" id="ARBA00005502"/>
    </source>
</evidence>
<dbReference type="SMART" id="SM00174">
    <property type="entry name" value="RHO"/>
    <property type="match status" value="1"/>
</dbReference>
<comment type="catalytic activity">
    <reaction evidence="12 15 17">
        <text>IMP + NAD(+) + H2O = XMP + NADH + H(+)</text>
        <dbReference type="Rhea" id="RHEA:11708"/>
        <dbReference type="ChEBI" id="CHEBI:15377"/>
        <dbReference type="ChEBI" id="CHEBI:15378"/>
        <dbReference type="ChEBI" id="CHEBI:57464"/>
        <dbReference type="ChEBI" id="CHEBI:57540"/>
        <dbReference type="ChEBI" id="CHEBI:57945"/>
        <dbReference type="ChEBI" id="CHEBI:58053"/>
        <dbReference type="EC" id="1.1.1.205"/>
    </reaction>
</comment>
<dbReference type="NCBIfam" id="TIGR00231">
    <property type="entry name" value="small_GTP"/>
    <property type="match status" value="1"/>
</dbReference>
<keyword evidence="20" id="KW-1185">Reference proteome</keyword>
<evidence type="ECO:0000256" key="12">
    <source>
        <dbReference type="ARBA" id="ARBA00048028"/>
    </source>
</evidence>
<dbReference type="CDD" id="cd04128">
    <property type="entry name" value="Spg1"/>
    <property type="match status" value="1"/>
</dbReference>
<accession>A0A9P8T9E4</accession>
<dbReference type="InterPro" id="IPR000644">
    <property type="entry name" value="CBS_dom"/>
</dbReference>
<keyword evidence="4 15" id="KW-0963">Cytoplasm</keyword>
<dbReference type="Gene3D" id="3.40.50.300">
    <property type="entry name" value="P-loop containing nucleotide triphosphate hydrolases"/>
    <property type="match status" value="1"/>
</dbReference>
<feature type="binding site" evidence="15">
    <location>
        <begin position="391"/>
        <end position="392"/>
    </location>
    <ligand>
        <name>IMP</name>
        <dbReference type="ChEBI" id="CHEBI:58053"/>
    </ligand>
</feature>
<feature type="binding site" evidence="15">
    <location>
        <position position="504"/>
    </location>
    <ligand>
        <name>K(+)</name>
        <dbReference type="ChEBI" id="CHEBI:29103"/>
        <note>ligand shared between two tetrameric partners</note>
    </ligand>
</feature>
<dbReference type="Pfam" id="PF00571">
    <property type="entry name" value="CBS"/>
    <property type="match status" value="2"/>
</dbReference>
<name>A0A9P8T9E4_9ASCO</name>
<keyword evidence="11 16" id="KW-0129">CBS domain</keyword>
<feature type="binding site" evidence="15">
    <location>
        <position position="333"/>
    </location>
    <ligand>
        <name>IMP</name>
        <dbReference type="ChEBI" id="CHEBI:58053"/>
    </ligand>
</feature>
<dbReference type="GO" id="GO:0006183">
    <property type="term" value="P:GTP biosynthetic process"/>
    <property type="evidence" value="ECO:0007669"/>
    <property type="project" value="TreeGrafter"/>
</dbReference>
<dbReference type="Gene3D" id="3.20.20.70">
    <property type="entry name" value="Aldolase class I"/>
    <property type="match status" value="1"/>
</dbReference>
<evidence type="ECO:0000256" key="1">
    <source>
        <dbReference type="ARBA" id="ARBA00001958"/>
    </source>
</evidence>
<dbReference type="AlphaFoldDB" id="A0A9P8T9E4"/>
<comment type="subunit">
    <text evidence="14">Homotetramer. Seems to be able to form heterotetramers composed from more than 1 of the 3 IMPDH gene products (IMD2-4).</text>
</comment>
<dbReference type="GO" id="GO:0006177">
    <property type="term" value="P:GMP biosynthetic process"/>
    <property type="evidence" value="ECO:0007669"/>
    <property type="project" value="UniProtKB-UniRule"/>
</dbReference>
<feature type="binding site" evidence="15">
    <location>
        <begin position="368"/>
        <end position="370"/>
    </location>
    <ligand>
        <name>IMP</name>
        <dbReference type="ChEBI" id="CHEBI:58053"/>
    </ligand>
</feature>
<dbReference type="Proteomes" id="UP000788993">
    <property type="component" value="Unassembled WGS sequence"/>
</dbReference>
<dbReference type="GO" id="GO:0003924">
    <property type="term" value="F:GTPase activity"/>
    <property type="evidence" value="ECO:0007669"/>
    <property type="project" value="InterPro"/>
</dbReference>
<comment type="caution">
    <text evidence="19">The sequence shown here is derived from an EMBL/GenBank/DDBJ whole genome shotgun (WGS) entry which is preliminary data.</text>
</comment>
<dbReference type="InterPro" id="IPR001806">
    <property type="entry name" value="Small_GTPase"/>
</dbReference>
<dbReference type="SMART" id="SM00173">
    <property type="entry name" value="RAS"/>
    <property type="match status" value="1"/>
</dbReference>
<comment type="pathway">
    <text evidence="15 17">Purine metabolism; XMP biosynthesis via de novo pathway; XMP from IMP: step 1/1.</text>
</comment>
<dbReference type="InterPro" id="IPR013785">
    <property type="entry name" value="Aldolase_TIM"/>
</dbReference>
<evidence type="ECO:0000256" key="13">
    <source>
        <dbReference type="ARBA" id="ARBA00056556"/>
    </source>
</evidence>